<dbReference type="Proteomes" id="UP000230790">
    <property type="component" value="Unassembled WGS sequence"/>
</dbReference>
<dbReference type="GO" id="GO:0032131">
    <property type="term" value="F:alkylated DNA binding"/>
    <property type="evidence" value="ECO:0007669"/>
    <property type="project" value="TreeGrafter"/>
</dbReference>
<dbReference type="InterPro" id="IPR011257">
    <property type="entry name" value="DNA_glycosylase"/>
</dbReference>
<dbReference type="InterPro" id="IPR051912">
    <property type="entry name" value="Alkylbase_DNA_Glycosylase/TA"/>
</dbReference>
<evidence type="ECO:0000256" key="4">
    <source>
        <dbReference type="ARBA" id="ARBA00023204"/>
    </source>
</evidence>
<dbReference type="AlphaFoldDB" id="A0A2M8Q6H5"/>
<keyword evidence="4" id="KW-0234">DNA repair</keyword>
<reference evidence="6 7" key="1">
    <citation type="submission" date="2017-11" db="EMBL/GenBank/DDBJ databases">
        <title>Evolution of Phototrophy in the Chloroflexi Phylum Driven by Horizontal Gene Transfer.</title>
        <authorList>
            <person name="Ward L.M."/>
            <person name="Hemp J."/>
            <person name="Shih P.M."/>
            <person name="Mcglynn S.E."/>
            <person name="Fischer W."/>
        </authorList>
    </citation>
    <scope>NUCLEOTIDE SEQUENCE [LARGE SCALE GENOMIC DNA]</scope>
    <source>
        <strain evidence="6">JP3_7</strain>
    </source>
</reference>
<dbReference type="GO" id="GO:0043916">
    <property type="term" value="F:DNA-7-methylguanine glycosylase activity"/>
    <property type="evidence" value="ECO:0007669"/>
    <property type="project" value="TreeGrafter"/>
</dbReference>
<dbReference type="PANTHER" id="PTHR43003:SF5">
    <property type="entry name" value="DNA-3-METHYLADENINE GLYCOSYLASE"/>
    <property type="match status" value="1"/>
</dbReference>
<evidence type="ECO:0000259" key="5">
    <source>
        <dbReference type="Pfam" id="PF00730"/>
    </source>
</evidence>
<dbReference type="Gene3D" id="1.10.340.30">
    <property type="entry name" value="Hypothetical protein, domain 2"/>
    <property type="match status" value="1"/>
</dbReference>
<dbReference type="InterPro" id="IPR003265">
    <property type="entry name" value="HhH-GPD_domain"/>
</dbReference>
<feature type="non-terminal residue" evidence="6">
    <location>
        <position position="115"/>
    </location>
</feature>
<dbReference type="GO" id="GO:0032993">
    <property type="term" value="C:protein-DNA complex"/>
    <property type="evidence" value="ECO:0007669"/>
    <property type="project" value="TreeGrafter"/>
</dbReference>
<dbReference type="Pfam" id="PF00730">
    <property type="entry name" value="HhH-GPD"/>
    <property type="match status" value="1"/>
</dbReference>
<name>A0A2M8Q6H5_9CHLR</name>
<evidence type="ECO:0000313" key="7">
    <source>
        <dbReference type="Proteomes" id="UP000230790"/>
    </source>
</evidence>
<gene>
    <name evidence="6" type="ORF">CUN48_19070</name>
</gene>
<comment type="catalytic activity">
    <reaction evidence="1">
        <text>Hydrolysis of alkylated DNA, releasing 3-methyladenine, 3-methylguanine, 7-methylguanine and 7-methyladenine.</text>
        <dbReference type="EC" id="3.2.2.21"/>
    </reaction>
</comment>
<dbReference type="EMBL" id="PGTN01001128">
    <property type="protein sequence ID" value="PJF45401.1"/>
    <property type="molecule type" value="Genomic_DNA"/>
</dbReference>
<sequence>MEECGPPPLWPREPGFPTLVLLILEQQVSLASARAAFTRLEATIGAVTPPGVLSLSDEQMRAIGFSRQKMVYVRSLASALQEGHLSLKALVTLEDEAVRRALTAYKGIGPWTAEI</sequence>
<comment type="caution">
    <text evidence="6">The sequence shown here is derived from an EMBL/GenBank/DDBJ whole genome shotgun (WGS) entry which is preliminary data.</text>
</comment>
<proteinExistence type="predicted"/>
<evidence type="ECO:0000256" key="1">
    <source>
        <dbReference type="ARBA" id="ARBA00000086"/>
    </source>
</evidence>
<dbReference type="GO" id="GO:0005737">
    <property type="term" value="C:cytoplasm"/>
    <property type="evidence" value="ECO:0007669"/>
    <property type="project" value="TreeGrafter"/>
</dbReference>
<evidence type="ECO:0000256" key="3">
    <source>
        <dbReference type="ARBA" id="ARBA00022763"/>
    </source>
</evidence>
<accession>A0A2M8Q6H5</accession>
<organism evidence="6 7">
    <name type="scientific">Candidatus Thermofonsia Clade 3 bacterium</name>
    <dbReference type="NCBI Taxonomy" id="2364212"/>
    <lineage>
        <taxon>Bacteria</taxon>
        <taxon>Bacillati</taxon>
        <taxon>Chloroflexota</taxon>
        <taxon>Candidatus Thermofontia</taxon>
        <taxon>Candidatus Thermofonsia Clade 3</taxon>
    </lineage>
</organism>
<dbReference type="GO" id="GO:0006307">
    <property type="term" value="P:DNA alkylation repair"/>
    <property type="evidence" value="ECO:0007669"/>
    <property type="project" value="TreeGrafter"/>
</dbReference>
<dbReference type="EC" id="3.2.2.21" evidence="2"/>
<protein>
    <recommendedName>
        <fullName evidence="2">DNA-3-methyladenine glycosylase II</fullName>
        <ecNumber evidence="2">3.2.2.21</ecNumber>
    </recommendedName>
</protein>
<evidence type="ECO:0000313" key="6">
    <source>
        <dbReference type="EMBL" id="PJF45401.1"/>
    </source>
</evidence>
<evidence type="ECO:0000256" key="2">
    <source>
        <dbReference type="ARBA" id="ARBA00012000"/>
    </source>
</evidence>
<dbReference type="SUPFAM" id="SSF48150">
    <property type="entry name" value="DNA-glycosylase"/>
    <property type="match status" value="1"/>
</dbReference>
<feature type="domain" description="HhH-GPD" evidence="5">
    <location>
        <begin position="22"/>
        <end position="111"/>
    </location>
</feature>
<dbReference type="GO" id="GO:0006285">
    <property type="term" value="P:base-excision repair, AP site formation"/>
    <property type="evidence" value="ECO:0007669"/>
    <property type="project" value="TreeGrafter"/>
</dbReference>
<keyword evidence="3" id="KW-0227">DNA damage</keyword>
<dbReference type="CDD" id="cd00056">
    <property type="entry name" value="ENDO3c"/>
    <property type="match status" value="1"/>
</dbReference>
<dbReference type="PANTHER" id="PTHR43003">
    <property type="entry name" value="DNA-3-METHYLADENINE GLYCOSYLASE"/>
    <property type="match status" value="1"/>
</dbReference>
<dbReference type="GO" id="GO:0008725">
    <property type="term" value="F:DNA-3-methyladenine glycosylase activity"/>
    <property type="evidence" value="ECO:0007669"/>
    <property type="project" value="TreeGrafter"/>
</dbReference>